<name>A0A9D5JV11_9BACT</name>
<dbReference type="AlphaFoldDB" id="A0A9D5JV11"/>
<reference evidence="2" key="1">
    <citation type="submission" date="2019-11" db="EMBL/GenBank/DDBJ databases">
        <title>Microbial mats filling the niche in hypersaline microbial mats.</title>
        <authorList>
            <person name="Wong H.L."/>
            <person name="Macleod F.I."/>
            <person name="White R.A. III"/>
            <person name="Burns B.P."/>
        </authorList>
    </citation>
    <scope>NUCLEOTIDE SEQUENCE</scope>
    <source>
        <strain evidence="2">Rbin_158</strain>
    </source>
</reference>
<proteinExistence type="predicted"/>
<evidence type="ECO:0000256" key="1">
    <source>
        <dbReference type="SAM" id="SignalP"/>
    </source>
</evidence>
<comment type="caution">
    <text evidence="2">The sequence shown here is derived from an EMBL/GenBank/DDBJ whole genome shotgun (WGS) entry which is preliminary data.</text>
</comment>
<dbReference type="EMBL" id="WJJP01000276">
    <property type="protein sequence ID" value="MBD3324670.1"/>
    <property type="molecule type" value="Genomic_DNA"/>
</dbReference>
<feature type="non-terminal residue" evidence="2">
    <location>
        <position position="252"/>
    </location>
</feature>
<dbReference type="Proteomes" id="UP000649604">
    <property type="component" value="Unassembled WGS sequence"/>
</dbReference>
<accession>A0A9D5JV11</accession>
<keyword evidence="1" id="KW-0732">Signal</keyword>
<protein>
    <submittedName>
        <fullName evidence="2">Uncharacterized protein</fullName>
    </submittedName>
</protein>
<gene>
    <name evidence="2" type="ORF">GF339_08805</name>
</gene>
<evidence type="ECO:0000313" key="2">
    <source>
        <dbReference type="EMBL" id="MBD3324670.1"/>
    </source>
</evidence>
<evidence type="ECO:0000313" key="3">
    <source>
        <dbReference type="Proteomes" id="UP000649604"/>
    </source>
</evidence>
<sequence length="252" mass="28697">MKIARVSFRLLLIVLCLTAQSLPVRGQHLDVMTHQIEPRVAALRELAFQHDVEKFVQSPQDLQQVLQHELERMYPGDALHILERRLMKFGFIVSPIHIDQLLAQMLSQQIAGYYDPLEKHMVLIQGPVESGSQGMMALLNYLSEWLLEIRGLSLENVLLAHELTHVLQDQHFDLLSLPLEDLDQEDAATAALALVEGDAMLVMIDYMLHPQGLTALHVPDISDSLHFWTESPLLRGFGLFQTMPRYLLDNLL</sequence>
<organism evidence="2 3">
    <name type="scientific">candidate division KSB3 bacterium</name>
    <dbReference type="NCBI Taxonomy" id="2044937"/>
    <lineage>
        <taxon>Bacteria</taxon>
        <taxon>candidate division KSB3</taxon>
    </lineage>
</organism>
<feature type="signal peptide" evidence="1">
    <location>
        <begin position="1"/>
        <end position="21"/>
    </location>
</feature>
<feature type="chain" id="PRO_5038811873" evidence="1">
    <location>
        <begin position="22"/>
        <end position="252"/>
    </location>
</feature>